<dbReference type="Pfam" id="PF00361">
    <property type="entry name" value="Proton_antipo_M"/>
    <property type="match status" value="1"/>
</dbReference>
<protein>
    <recommendedName>
        <fullName evidence="5">NADH-quinone oxidoreductase subunit N</fullName>
        <ecNumber evidence="5">7.1.1.-</ecNumber>
    </recommendedName>
    <alternativeName>
        <fullName evidence="5">NADH dehydrogenase I subunit N</fullName>
    </alternativeName>
    <alternativeName>
        <fullName evidence="5">NDH-1 subunit N</fullName>
    </alternativeName>
</protein>
<feature type="transmembrane region" description="Helical" evidence="5">
    <location>
        <begin position="101"/>
        <end position="122"/>
    </location>
</feature>
<dbReference type="InterPro" id="IPR001750">
    <property type="entry name" value="ND/Mrp_TM"/>
</dbReference>
<keyword evidence="5" id="KW-0813">Transport</keyword>
<dbReference type="EC" id="7.1.1.-" evidence="5"/>
<evidence type="ECO:0000256" key="1">
    <source>
        <dbReference type="ARBA" id="ARBA00004127"/>
    </source>
</evidence>
<comment type="subunit">
    <text evidence="5">NDH-1 is composed of 14 different subunits. Subunits NuoA, H, J, K, L, M, N constitute the membrane sector of the complex.</text>
</comment>
<evidence type="ECO:0000256" key="4">
    <source>
        <dbReference type="ARBA" id="ARBA00023136"/>
    </source>
</evidence>
<feature type="transmembrane region" description="Helical" evidence="5">
    <location>
        <begin position="157"/>
        <end position="174"/>
    </location>
</feature>
<feature type="transmembrane region" description="Helical" evidence="5">
    <location>
        <begin position="400"/>
        <end position="424"/>
    </location>
</feature>
<feature type="transmembrane region" description="Helical" evidence="5">
    <location>
        <begin position="272"/>
        <end position="291"/>
    </location>
</feature>
<feature type="transmembrane region" description="Helical" evidence="5">
    <location>
        <begin position="134"/>
        <end position="151"/>
    </location>
</feature>
<evidence type="ECO:0000256" key="6">
    <source>
        <dbReference type="RuleBase" id="RU000320"/>
    </source>
</evidence>
<accession>A0ABS5L7N4</accession>
<sequence length="505" mass="52616">MTISSLVQNVSYAQIAAPLIIAAGAVAVLVAEVFLPVRRKQLVSWLSLVVLAGAAAPDIALWPGRTTGTFCMPQSAAGLYSLGVGEPHGMPSTCSYVADRFALIFQFIALAGAFIVVLMSASSMKRDRIPTGEYHFLLLSSVAGVLVLAAARDLITLTIALETVSLPAFALVGLKRWSGRSSEAALKFFLVSVASTAVMLFGISLVYGATGNVHFAPVALHLHALSTGSNGPMRHLAYLGVGMTLVGFGFKVSAVPFHFWTPDTYAGAPVPIAAYLSVVSKAAGFAGLILLTGTAFSPLLDKTGPLLAVLAALTMSLGNLVALRQQDAVRLLAWSTIGQAGYILVPLAAHDSVSYTKHINASVAYIIMYAAMNLGAFAVVHSVHTTSLDAYRGLAKTRPLASAALAFFLLCLAGLPPGLMGLFAKVAVFGAAAGSHLVWLAVVMAVNVVIALYYYLSWTARLFAAPDAATASVGRSPATLRFAIGLTMVAAVLFSVWPQSALGAF</sequence>
<dbReference type="PANTHER" id="PTHR22773">
    <property type="entry name" value="NADH DEHYDROGENASE"/>
    <property type="match status" value="1"/>
</dbReference>
<feature type="transmembrane region" description="Helical" evidence="5">
    <location>
        <begin position="303"/>
        <end position="322"/>
    </location>
</feature>
<evidence type="ECO:0000259" key="7">
    <source>
        <dbReference type="Pfam" id="PF00361"/>
    </source>
</evidence>
<keyword evidence="5" id="KW-0874">Quinone</keyword>
<keyword evidence="4 5" id="KW-0472">Membrane</keyword>
<comment type="function">
    <text evidence="5">NDH-1 shuttles electrons from NADH, via FMN and iron-sulfur (Fe-S) centers, to quinones in the respiratory chain. The immediate electron acceptor for the enzyme in this species is believed to be a menaquinone. Couples the redox reaction to proton translocation (for every two electrons transferred, four hydrogen ions are translocated across the cytoplasmic membrane), and thus conserves the redox energy in a proton gradient.</text>
</comment>
<name>A0ABS5L7N4_9ACTN</name>
<comment type="similarity">
    <text evidence="5">Belongs to the complex I subunit 2 family.</text>
</comment>
<feature type="transmembrane region" description="Helical" evidence="5">
    <location>
        <begin position="436"/>
        <end position="457"/>
    </location>
</feature>
<dbReference type="InterPro" id="IPR010096">
    <property type="entry name" value="NADH-Q_OxRdtase_suN/2"/>
</dbReference>
<gene>
    <name evidence="5" type="primary">nuoN</name>
    <name evidence="8" type="ORF">KGQ19_46625</name>
</gene>
<feature type="domain" description="NADH:quinone oxidoreductase/Mrp antiporter transmembrane" evidence="7">
    <location>
        <begin position="151"/>
        <end position="450"/>
    </location>
</feature>
<dbReference type="PRINTS" id="PR01436">
    <property type="entry name" value="NADHDHGNASE2"/>
</dbReference>
<dbReference type="EMBL" id="JAAFYZ010000359">
    <property type="protein sequence ID" value="MBS2554356.1"/>
    <property type="molecule type" value="Genomic_DNA"/>
</dbReference>
<comment type="caution">
    <text evidence="8">The sequence shown here is derived from an EMBL/GenBank/DDBJ whole genome shotgun (WGS) entry which is preliminary data.</text>
</comment>
<dbReference type="InterPro" id="IPR003917">
    <property type="entry name" value="NADH_UbQ_OxRdtase_chain2"/>
</dbReference>
<keyword evidence="9" id="KW-1185">Reference proteome</keyword>
<comment type="subcellular location">
    <subcellularLocation>
        <location evidence="5">Cell membrane</location>
        <topology evidence="5">Multi-pass membrane protein</topology>
    </subcellularLocation>
    <subcellularLocation>
        <location evidence="1">Endomembrane system</location>
        <topology evidence="1">Multi-pass membrane protein</topology>
    </subcellularLocation>
    <subcellularLocation>
        <location evidence="6">Membrane</location>
        <topology evidence="6">Multi-pass membrane protein</topology>
    </subcellularLocation>
</comment>
<keyword evidence="5" id="KW-1278">Translocase</keyword>
<feature type="transmembrane region" description="Helical" evidence="5">
    <location>
        <begin position="12"/>
        <end position="35"/>
    </location>
</feature>
<dbReference type="RefSeq" id="WP_212021730.1">
    <property type="nucleotide sequence ID" value="NZ_JAAFYZ010000359.1"/>
</dbReference>
<organism evidence="8 9">
    <name type="scientific">Catenulispora pinistramenti</name>
    <dbReference type="NCBI Taxonomy" id="2705254"/>
    <lineage>
        <taxon>Bacteria</taxon>
        <taxon>Bacillati</taxon>
        <taxon>Actinomycetota</taxon>
        <taxon>Actinomycetes</taxon>
        <taxon>Catenulisporales</taxon>
        <taxon>Catenulisporaceae</taxon>
        <taxon>Catenulispora</taxon>
    </lineage>
</organism>
<proteinExistence type="inferred from homology"/>
<feature type="transmembrane region" description="Helical" evidence="5">
    <location>
        <begin position="361"/>
        <end position="380"/>
    </location>
</feature>
<feature type="transmembrane region" description="Helical" evidence="5">
    <location>
        <begin position="42"/>
        <end position="62"/>
    </location>
</feature>
<reference evidence="8 9" key="1">
    <citation type="submission" date="2020-02" db="EMBL/GenBank/DDBJ databases">
        <title>Acidophilic actinobacteria isolated from forest soil.</title>
        <authorList>
            <person name="Golinska P."/>
        </authorList>
    </citation>
    <scope>NUCLEOTIDE SEQUENCE [LARGE SCALE GENOMIC DNA]</scope>
    <source>
        <strain evidence="8 9">NL8</strain>
    </source>
</reference>
<keyword evidence="3 5" id="KW-1133">Transmembrane helix</keyword>
<feature type="transmembrane region" description="Helical" evidence="5">
    <location>
        <begin position="186"/>
        <end position="207"/>
    </location>
</feature>
<evidence type="ECO:0000313" key="9">
    <source>
        <dbReference type="Proteomes" id="UP000730482"/>
    </source>
</evidence>
<evidence type="ECO:0000313" key="8">
    <source>
        <dbReference type="EMBL" id="MBS2554356.1"/>
    </source>
</evidence>
<feature type="transmembrane region" description="Helical" evidence="5">
    <location>
        <begin position="329"/>
        <end position="349"/>
    </location>
</feature>
<dbReference type="Proteomes" id="UP000730482">
    <property type="component" value="Unassembled WGS sequence"/>
</dbReference>
<comment type="catalytic activity">
    <reaction evidence="5">
        <text>a quinone + NADH + 5 H(+)(in) = a quinol + NAD(+) + 4 H(+)(out)</text>
        <dbReference type="Rhea" id="RHEA:57888"/>
        <dbReference type="ChEBI" id="CHEBI:15378"/>
        <dbReference type="ChEBI" id="CHEBI:24646"/>
        <dbReference type="ChEBI" id="CHEBI:57540"/>
        <dbReference type="ChEBI" id="CHEBI:57945"/>
        <dbReference type="ChEBI" id="CHEBI:132124"/>
    </reaction>
</comment>
<evidence type="ECO:0000256" key="2">
    <source>
        <dbReference type="ARBA" id="ARBA00022692"/>
    </source>
</evidence>
<feature type="transmembrane region" description="Helical" evidence="5">
    <location>
        <begin position="236"/>
        <end position="260"/>
    </location>
</feature>
<feature type="transmembrane region" description="Helical" evidence="5">
    <location>
        <begin position="478"/>
        <end position="497"/>
    </location>
</feature>
<keyword evidence="5" id="KW-1003">Cell membrane</keyword>
<keyword evidence="2 5" id="KW-0812">Transmembrane</keyword>
<keyword evidence="5" id="KW-0520">NAD</keyword>
<dbReference type="HAMAP" id="MF_00445">
    <property type="entry name" value="NDH1_NuoN_1"/>
    <property type="match status" value="1"/>
</dbReference>
<evidence type="ECO:0000256" key="3">
    <source>
        <dbReference type="ARBA" id="ARBA00022989"/>
    </source>
</evidence>
<evidence type="ECO:0000256" key="5">
    <source>
        <dbReference type="HAMAP-Rule" id="MF_00445"/>
    </source>
</evidence>